<protein>
    <submittedName>
        <fullName evidence="1">Uncharacterized protein</fullName>
    </submittedName>
</protein>
<organism evidence="1">
    <name type="scientific">Pithovirus LCDPAC02</name>
    <dbReference type="NCBI Taxonomy" id="2506601"/>
    <lineage>
        <taxon>Viruses</taxon>
        <taxon>Pithoviruses</taxon>
    </lineage>
</organism>
<name>A0A481YP09_9VIRU</name>
<sequence length="206" mass="25485">MPRKFKSIMKSNTYCDNKYFKSNEYNKIVKYIRENSLIYRKTTDFENLYLENFHKYQKHNNFYKWLDKMLTIDYRFYDFIFFIDRRTSEYILKDDKFPINTGLFRFIHHEKSHLAISIKTICKNKSNIKHLFPEYSSDAYMNYEIIQNISNMNYEIIQNIFNNFNLEYIVYIKNNSFDIIKRENFDTYIPNYRLSNLDITLINYII</sequence>
<reference evidence="1" key="1">
    <citation type="journal article" date="2019" name="MBio">
        <title>Virus Genomes from Deep Sea Sediments Expand the Ocean Megavirome and Support Independent Origins of Viral Gigantism.</title>
        <authorList>
            <person name="Backstrom D."/>
            <person name="Yutin N."/>
            <person name="Jorgensen S.L."/>
            <person name="Dharamshi J."/>
            <person name="Homa F."/>
            <person name="Zaremba-Niedwiedzka K."/>
            <person name="Spang A."/>
            <person name="Wolf Y.I."/>
            <person name="Koonin E.V."/>
            <person name="Ettema T.J."/>
        </authorList>
    </citation>
    <scope>NUCLEOTIDE SEQUENCE</scope>
</reference>
<evidence type="ECO:0000313" key="1">
    <source>
        <dbReference type="EMBL" id="QBK84992.1"/>
    </source>
</evidence>
<gene>
    <name evidence="1" type="ORF">LCDPAC02_01910</name>
</gene>
<proteinExistence type="predicted"/>
<dbReference type="EMBL" id="MK500301">
    <property type="protein sequence ID" value="QBK84992.1"/>
    <property type="molecule type" value="Genomic_DNA"/>
</dbReference>
<accession>A0A481YP09</accession>